<organism evidence="2 3">
    <name type="scientific">Eiseniibacteriota bacterium</name>
    <dbReference type="NCBI Taxonomy" id="2212470"/>
    <lineage>
        <taxon>Bacteria</taxon>
        <taxon>Candidatus Eiseniibacteriota</taxon>
    </lineage>
</organism>
<gene>
    <name evidence="2" type="ORF">KDA27_23680</name>
</gene>
<reference evidence="2" key="1">
    <citation type="submission" date="2020-04" db="EMBL/GenBank/DDBJ databases">
        <authorList>
            <person name="Zhang T."/>
        </authorList>
    </citation>
    <scope>NUCLEOTIDE SEQUENCE</scope>
    <source>
        <strain evidence="2">HKST-UBA02</strain>
    </source>
</reference>
<dbReference type="InterPro" id="IPR016181">
    <property type="entry name" value="Acyl_CoA_acyltransferase"/>
</dbReference>
<dbReference type="InterPro" id="IPR000182">
    <property type="entry name" value="GNAT_dom"/>
</dbReference>
<dbReference type="CDD" id="cd04301">
    <property type="entry name" value="NAT_SF"/>
    <property type="match status" value="1"/>
</dbReference>
<proteinExistence type="predicted"/>
<sequence length="272" mass="29872">MMSVASLPESEKIRALEENHWSLWSYFGRGEGCALHDTPELLRFDTPIPTLPYNAVLRFREGGDVDARIDAIFAHYQDRGVPFVWLVHPSSSPDDMGERLARRGFVEAEVLPGMVADTRDMPAPDLTPDGIEIREVDGGDDVVSVLDLIAWRWDVPEEVRHLLAGVAGEFPVGPDQKLRCWLACKDGAPVSKAIINLDVGAVGLYGVATRPEVRGLGLARTLTLTAFAAARQAGFHLAVLHSSPMAVRMYERLGFVSVVPFRVYAPADTFHA</sequence>
<name>A0A956NG83_UNCEI</name>
<reference evidence="2" key="2">
    <citation type="journal article" date="2021" name="Microbiome">
        <title>Successional dynamics and alternative stable states in a saline activated sludge microbial community over 9 years.</title>
        <authorList>
            <person name="Wang Y."/>
            <person name="Ye J."/>
            <person name="Ju F."/>
            <person name="Liu L."/>
            <person name="Boyd J.A."/>
            <person name="Deng Y."/>
            <person name="Parks D.H."/>
            <person name="Jiang X."/>
            <person name="Yin X."/>
            <person name="Woodcroft B.J."/>
            <person name="Tyson G.W."/>
            <person name="Hugenholtz P."/>
            <person name="Polz M.F."/>
            <person name="Zhang T."/>
        </authorList>
    </citation>
    <scope>NUCLEOTIDE SEQUENCE</scope>
    <source>
        <strain evidence="2">HKST-UBA02</strain>
    </source>
</reference>
<dbReference type="Gene3D" id="3.40.630.30">
    <property type="match status" value="1"/>
</dbReference>
<evidence type="ECO:0000313" key="3">
    <source>
        <dbReference type="Proteomes" id="UP000739538"/>
    </source>
</evidence>
<evidence type="ECO:0000313" key="2">
    <source>
        <dbReference type="EMBL" id="MCA9758815.1"/>
    </source>
</evidence>
<dbReference type="PROSITE" id="PS51186">
    <property type="entry name" value="GNAT"/>
    <property type="match status" value="1"/>
</dbReference>
<dbReference type="GO" id="GO:0016747">
    <property type="term" value="F:acyltransferase activity, transferring groups other than amino-acyl groups"/>
    <property type="evidence" value="ECO:0007669"/>
    <property type="project" value="InterPro"/>
</dbReference>
<dbReference type="AlphaFoldDB" id="A0A956NG83"/>
<dbReference type="Proteomes" id="UP000739538">
    <property type="component" value="Unassembled WGS sequence"/>
</dbReference>
<dbReference type="EMBL" id="JAGQHS010000216">
    <property type="protein sequence ID" value="MCA9758815.1"/>
    <property type="molecule type" value="Genomic_DNA"/>
</dbReference>
<feature type="domain" description="N-acetyltransferase" evidence="1">
    <location>
        <begin position="131"/>
        <end position="272"/>
    </location>
</feature>
<protein>
    <submittedName>
        <fullName evidence="2">GNAT family N-acetyltransferase</fullName>
    </submittedName>
</protein>
<dbReference type="Pfam" id="PF00583">
    <property type="entry name" value="Acetyltransf_1"/>
    <property type="match status" value="1"/>
</dbReference>
<evidence type="ECO:0000259" key="1">
    <source>
        <dbReference type="PROSITE" id="PS51186"/>
    </source>
</evidence>
<dbReference type="SUPFAM" id="SSF55729">
    <property type="entry name" value="Acyl-CoA N-acyltransferases (Nat)"/>
    <property type="match status" value="1"/>
</dbReference>
<comment type="caution">
    <text evidence="2">The sequence shown here is derived from an EMBL/GenBank/DDBJ whole genome shotgun (WGS) entry which is preliminary data.</text>
</comment>
<accession>A0A956NG83</accession>